<feature type="domain" description="NusG-like N-terminal" evidence="4">
    <location>
        <begin position="15"/>
        <end position="114"/>
    </location>
</feature>
<evidence type="ECO:0000313" key="5">
    <source>
        <dbReference type="EMBL" id="EGU39807.1"/>
    </source>
</evidence>
<sequence length="180" mass="20418">MSNVEKVTSSVKSDEKSWYLVRCKSKQELRAKLNLTNQSITAYYPTVDVLKEVRGKRQLKEEALFPGYIFVHLDITSILASKVNNTFGVYGFVKFSGSPQLVPNELIKAFETIEKQTIDLTLKSGDEVMITGGNYEHMTAIFLAEESEQRSILLIELLNQKVQLSVDNIYIAPRVKPIKK</sequence>
<evidence type="ECO:0000256" key="1">
    <source>
        <dbReference type="ARBA" id="ARBA00022814"/>
    </source>
</evidence>
<evidence type="ECO:0000259" key="4">
    <source>
        <dbReference type="SMART" id="SM00738"/>
    </source>
</evidence>
<dbReference type="SMART" id="SM00738">
    <property type="entry name" value="NGN"/>
    <property type="match status" value="1"/>
</dbReference>
<dbReference type="RefSeq" id="WP_005593647.1">
    <property type="nucleotide sequence ID" value="NZ_AFWE01000063.1"/>
</dbReference>
<evidence type="ECO:0000313" key="6">
    <source>
        <dbReference type="Proteomes" id="UP000004349"/>
    </source>
</evidence>
<dbReference type="EMBL" id="AFWE01000063">
    <property type="protein sequence ID" value="EGU39807.1"/>
    <property type="molecule type" value="Genomic_DNA"/>
</dbReference>
<name>F9RKH8_9VIBR</name>
<dbReference type="GO" id="GO:0031564">
    <property type="term" value="P:transcription antitermination"/>
    <property type="evidence" value="ECO:0007669"/>
    <property type="project" value="UniProtKB-KW"/>
</dbReference>
<organism evidence="5 6">
    <name type="scientific">Vibrio scophthalmi LMG 19158</name>
    <dbReference type="NCBI Taxonomy" id="870967"/>
    <lineage>
        <taxon>Bacteria</taxon>
        <taxon>Pseudomonadati</taxon>
        <taxon>Pseudomonadota</taxon>
        <taxon>Gammaproteobacteria</taxon>
        <taxon>Vibrionales</taxon>
        <taxon>Vibrionaceae</taxon>
        <taxon>Vibrio</taxon>
    </lineage>
</organism>
<dbReference type="Gene3D" id="3.30.70.940">
    <property type="entry name" value="NusG, N-terminal domain"/>
    <property type="match status" value="1"/>
</dbReference>
<keyword evidence="2" id="KW-0805">Transcription regulation</keyword>
<dbReference type="Pfam" id="PF02357">
    <property type="entry name" value="NusG"/>
    <property type="match status" value="1"/>
</dbReference>
<dbReference type="GO" id="GO:0006354">
    <property type="term" value="P:DNA-templated transcription elongation"/>
    <property type="evidence" value="ECO:0007669"/>
    <property type="project" value="InterPro"/>
</dbReference>
<protein>
    <submittedName>
        <fullName evidence="5">Transcriptional activator RfaH</fullName>
    </submittedName>
</protein>
<dbReference type="SUPFAM" id="SSF82679">
    <property type="entry name" value="N-utilization substance G protein NusG, N-terminal domain"/>
    <property type="match status" value="1"/>
</dbReference>
<dbReference type="InterPro" id="IPR036735">
    <property type="entry name" value="NGN_dom_sf"/>
</dbReference>
<dbReference type="PANTHER" id="PTHR30265">
    <property type="entry name" value="RHO-INTERACTING TRANSCRIPTION TERMINATION FACTOR NUSG"/>
    <property type="match status" value="1"/>
</dbReference>
<gene>
    <name evidence="5" type="primary">rfaH</name>
    <name evidence="5" type="ORF">VIS19158_15806</name>
</gene>
<accession>F9RKH8</accession>
<dbReference type="PANTHER" id="PTHR30265:SF7">
    <property type="entry name" value="TRANSCRIPTION ANTITERMINATION PROTEIN RFAH"/>
    <property type="match status" value="1"/>
</dbReference>
<dbReference type="InterPro" id="IPR043425">
    <property type="entry name" value="NusG-like"/>
</dbReference>
<dbReference type="GO" id="GO:0005829">
    <property type="term" value="C:cytosol"/>
    <property type="evidence" value="ECO:0007669"/>
    <property type="project" value="TreeGrafter"/>
</dbReference>
<dbReference type="CDD" id="cd09892">
    <property type="entry name" value="NGN_SP_RfaH"/>
    <property type="match status" value="1"/>
</dbReference>
<evidence type="ECO:0000256" key="2">
    <source>
        <dbReference type="ARBA" id="ARBA00023015"/>
    </source>
</evidence>
<dbReference type="eggNOG" id="COG0250">
    <property type="taxonomic scope" value="Bacteria"/>
</dbReference>
<dbReference type="AlphaFoldDB" id="F9RKH8"/>
<dbReference type="Proteomes" id="UP000004349">
    <property type="component" value="Unassembled WGS sequence"/>
</dbReference>
<evidence type="ECO:0000256" key="3">
    <source>
        <dbReference type="ARBA" id="ARBA00023163"/>
    </source>
</evidence>
<comment type="caution">
    <text evidence="5">The sequence shown here is derived from an EMBL/GenBank/DDBJ whole genome shotgun (WGS) entry which is preliminary data.</text>
</comment>
<keyword evidence="3" id="KW-0804">Transcription</keyword>
<proteinExistence type="predicted"/>
<dbReference type="InterPro" id="IPR006645">
    <property type="entry name" value="NGN-like_dom"/>
</dbReference>
<reference evidence="5 6" key="1">
    <citation type="journal article" date="2012" name="Int. J. Syst. Evol. Microbiol.">
        <title>Vibrio caribbeanicus sp. nov., isolated from the marine sponge Scleritoderma cyanea.</title>
        <authorList>
            <person name="Hoffmann M."/>
            <person name="Monday S.R."/>
            <person name="Allard M.W."/>
            <person name="Strain E.A."/>
            <person name="Whittaker P."/>
            <person name="Naum M."/>
            <person name="McCarthy P.J."/>
            <person name="Lopez J.V."/>
            <person name="Fischer M."/>
            <person name="Brown E.W."/>
        </authorList>
    </citation>
    <scope>NUCLEOTIDE SEQUENCE [LARGE SCALE GENOMIC DNA]</scope>
    <source>
        <strain evidence="5 6">LMG 19158</strain>
    </source>
</reference>
<dbReference type="NCBIfam" id="NF006534">
    <property type="entry name" value="PRK09014.1"/>
    <property type="match status" value="1"/>
</dbReference>
<keyword evidence="1" id="KW-0889">Transcription antitermination</keyword>